<dbReference type="InterPro" id="IPR029062">
    <property type="entry name" value="Class_I_gatase-like"/>
</dbReference>
<dbReference type="EMBL" id="CP036287">
    <property type="protein sequence ID" value="QDU64965.1"/>
    <property type="molecule type" value="Genomic_DNA"/>
</dbReference>
<evidence type="ECO:0000313" key="3">
    <source>
        <dbReference type="Proteomes" id="UP000316921"/>
    </source>
</evidence>
<dbReference type="PROSITE" id="PS51273">
    <property type="entry name" value="GATASE_TYPE_1"/>
    <property type="match status" value="1"/>
</dbReference>
<dbReference type="EC" id="6.3.5.2" evidence="2"/>
<keyword evidence="3" id="KW-1185">Reference proteome</keyword>
<dbReference type="RefSeq" id="WP_419191973.1">
    <property type="nucleotide sequence ID" value="NZ_CP036287.1"/>
</dbReference>
<dbReference type="GO" id="GO:0003922">
    <property type="term" value="F:GMP synthase (glutamine-hydrolyzing) activity"/>
    <property type="evidence" value="ECO:0007669"/>
    <property type="project" value="UniProtKB-EC"/>
</dbReference>
<dbReference type="Proteomes" id="UP000316921">
    <property type="component" value="Chromosome"/>
</dbReference>
<dbReference type="GO" id="GO:0005829">
    <property type="term" value="C:cytosol"/>
    <property type="evidence" value="ECO:0007669"/>
    <property type="project" value="TreeGrafter"/>
</dbReference>
<evidence type="ECO:0000259" key="1">
    <source>
        <dbReference type="Pfam" id="PF00117"/>
    </source>
</evidence>
<dbReference type="Gene3D" id="3.40.50.880">
    <property type="match status" value="1"/>
</dbReference>
<organism evidence="2 3">
    <name type="scientific">Engelhardtia mirabilis</name>
    <dbReference type="NCBI Taxonomy" id="2528011"/>
    <lineage>
        <taxon>Bacteria</taxon>
        <taxon>Pseudomonadati</taxon>
        <taxon>Planctomycetota</taxon>
        <taxon>Planctomycetia</taxon>
        <taxon>Planctomycetia incertae sedis</taxon>
        <taxon>Engelhardtia</taxon>
    </lineage>
</organism>
<protein>
    <submittedName>
        <fullName evidence="2">GMP synthase [glutamine-hydrolyzing]</fullName>
        <ecNumber evidence="2">6.3.5.2</ecNumber>
    </submittedName>
</protein>
<sequence>MKPILVLDAYLDDLGGARNLEPRLGGRAAEVARVARTGTAPIDATSYAGILITGSSASLLEPPVWVQSAAELMRSAAANDVPVLGLCFGHQLLAHALLGPDRVVLAEVPELGFVEIERRGGALDPILEGFDRRFTAFESHRDEVRPRGDEVEILAANAACAVQAFRIPGQPLWGVQFHPEMGQDEIRALIRQRAAQDTSGRFDADGLLAAAVDTDALGDRIVANFLEQVDARASANR</sequence>
<proteinExistence type="predicted"/>
<dbReference type="InterPro" id="IPR017926">
    <property type="entry name" value="GATASE"/>
</dbReference>
<dbReference type="Pfam" id="PF00117">
    <property type="entry name" value="GATase"/>
    <property type="match status" value="1"/>
</dbReference>
<dbReference type="KEGG" id="pbap:Pla133_00270"/>
<gene>
    <name evidence="2" type="primary">guaA_1</name>
    <name evidence="2" type="ORF">Pla133_00270</name>
</gene>
<keyword evidence="2" id="KW-0436">Ligase</keyword>
<accession>A0A518BDC0</accession>
<feature type="domain" description="Glutamine amidotransferase" evidence="1">
    <location>
        <begin position="26"/>
        <end position="183"/>
    </location>
</feature>
<dbReference type="AlphaFoldDB" id="A0A518BDC0"/>
<dbReference type="InterPro" id="IPR044992">
    <property type="entry name" value="ChyE-like"/>
</dbReference>
<dbReference type="PANTHER" id="PTHR42695:SF5">
    <property type="entry name" value="GLUTAMINE AMIDOTRANSFERASE YLR126C-RELATED"/>
    <property type="match status" value="1"/>
</dbReference>
<name>A0A518BDC0_9BACT</name>
<evidence type="ECO:0000313" key="2">
    <source>
        <dbReference type="EMBL" id="QDU64965.1"/>
    </source>
</evidence>
<dbReference type="PANTHER" id="PTHR42695">
    <property type="entry name" value="GLUTAMINE AMIDOTRANSFERASE YLR126C-RELATED"/>
    <property type="match status" value="1"/>
</dbReference>
<reference evidence="2 3" key="1">
    <citation type="submission" date="2019-02" db="EMBL/GenBank/DDBJ databases">
        <title>Deep-cultivation of Planctomycetes and their phenomic and genomic characterization uncovers novel biology.</title>
        <authorList>
            <person name="Wiegand S."/>
            <person name="Jogler M."/>
            <person name="Boedeker C."/>
            <person name="Pinto D."/>
            <person name="Vollmers J."/>
            <person name="Rivas-Marin E."/>
            <person name="Kohn T."/>
            <person name="Peeters S.H."/>
            <person name="Heuer A."/>
            <person name="Rast P."/>
            <person name="Oberbeckmann S."/>
            <person name="Bunk B."/>
            <person name="Jeske O."/>
            <person name="Meyerdierks A."/>
            <person name="Storesund J.E."/>
            <person name="Kallscheuer N."/>
            <person name="Luecker S."/>
            <person name="Lage O.M."/>
            <person name="Pohl T."/>
            <person name="Merkel B.J."/>
            <person name="Hornburger P."/>
            <person name="Mueller R.-W."/>
            <person name="Bruemmer F."/>
            <person name="Labrenz M."/>
            <person name="Spormann A.M."/>
            <person name="Op den Camp H."/>
            <person name="Overmann J."/>
            <person name="Amann R."/>
            <person name="Jetten M.S.M."/>
            <person name="Mascher T."/>
            <person name="Medema M.H."/>
            <person name="Devos D.P."/>
            <person name="Kaster A.-K."/>
            <person name="Ovreas L."/>
            <person name="Rohde M."/>
            <person name="Galperin M.Y."/>
            <person name="Jogler C."/>
        </authorList>
    </citation>
    <scope>NUCLEOTIDE SEQUENCE [LARGE SCALE GENOMIC DNA]</scope>
    <source>
        <strain evidence="2 3">Pla133</strain>
    </source>
</reference>
<dbReference type="SUPFAM" id="SSF52317">
    <property type="entry name" value="Class I glutamine amidotransferase-like"/>
    <property type="match status" value="1"/>
</dbReference>